<reference evidence="1 2" key="1">
    <citation type="submission" date="2019-11" db="EMBL/GenBank/DDBJ databases">
        <authorList>
            <person name="Cao P."/>
        </authorList>
    </citation>
    <scope>NUCLEOTIDE SEQUENCE [LARGE SCALE GENOMIC DNA]</scope>
    <source>
        <strain evidence="1 2">NEAU-AAG5</strain>
    </source>
</reference>
<dbReference type="EMBL" id="WOFH01000001">
    <property type="protein sequence ID" value="MUN35475.1"/>
    <property type="molecule type" value="Genomic_DNA"/>
</dbReference>
<proteinExistence type="predicted"/>
<name>A0A7K1KTW5_9ACTN</name>
<accession>A0A7K1KTW5</accession>
<evidence type="ECO:0000313" key="1">
    <source>
        <dbReference type="EMBL" id="MUN35475.1"/>
    </source>
</evidence>
<organism evidence="1 2">
    <name type="scientific">Actinomadura litoris</name>
    <dbReference type="NCBI Taxonomy" id="2678616"/>
    <lineage>
        <taxon>Bacteria</taxon>
        <taxon>Bacillati</taxon>
        <taxon>Actinomycetota</taxon>
        <taxon>Actinomycetes</taxon>
        <taxon>Streptosporangiales</taxon>
        <taxon>Thermomonosporaceae</taxon>
        <taxon>Actinomadura</taxon>
    </lineage>
</organism>
<dbReference type="RefSeq" id="WP_156214414.1">
    <property type="nucleotide sequence ID" value="NZ_WOFH01000001.1"/>
</dbReference>
<evidence type="ECO:0000313" key="2">
    <source>
        <dbReference type="Proteomes" id="UP000432015"/>
    </source>
</evidence>
<keyword evidence="2" id="KW-1185">Reference proteome</keyword>
<dbReference type="Proteomes" id="UP000432015">
    <property type="component" value="Unassembled WGS sequence"/>
</dbReference>
<sequence length="117" mass="12753">MTHHPPIFPPVQQWPILAGPDCPTCGRDTDVTWIGPTTTATGAEVSVWHCRACPTDWPIPTTRWPVLDGPDCPRCHTEITSWAALAPNHGGDLWTCHHGHEFVHTPEGLIILPGDAA</sequence>
<protein>
    <submittedName>
        <fullName evidence="1">Uncharacterized protein</fullName>
    </submittedName>
</protein>
<comment type="caution">
    <text evidence="1">The sequence shown here is derived from an EMBL/GenBank/DDBJ whole genome shotgun (WGS) entry which is preliminary data.</text>
</comment>
<dbReference type="AlphaFoldDB" id="A0A7K1KTW5"/>
<gene>
    <name evidence="1" type="ORF">GNZ18_02515</name>
</gene>